<keyword evidence="4" id="KW-0560">Oxidoreductase</keyword>
<dbReference type="Proteomes" id="UP000076574">
    <property type="component" value="Unassembled WGS sequence"/>
</dbReference>
<evidence type="ECO:0000256" key="1">
    <source>
        <dbReference type="ARBA" id="ARBA00001974"/>
    </source>
</evidence>
<dbReference type="GO" id="GO:0016491">
    <property type="term" value="F:oxidoreductase activity"/>
    <property type="evidence" value="ECO:0007669"/>
    <property type="project" value="UniProtKB-KW"/>
</dbReference>
<comment type="cofactor">
    <cofactor evidence="1">
        <name>FAD</name>
        <dbReference type="ChEBI" id="CHEBI:57692"/>
    </cofactor>
</comment>
<feature type="domain" description="FAD-dependent oxidoreductase 2 FAD-binding" evidence="5">
    <location>
        <begin position="14"/>
        <end position="550"/>
    </location>
</feature>
<dbReference type="EMBL" id="LVYV01000053">
    <property type="protein sequence ID" value="KZD21094.1"/>
    <property type="molecule type" value="Genomic_DNA"/>
</dbReference>
<evidence type="ECO:0000313" key="6">
    <source>
        <dbReference type="EMBL" id="KZD21094.1"/>
    </source>
</evidence>
<name>A0A161QM29_9BRAD</name>
<comment type="caution">
    <text evidence="6">The sequence shown here is derived from an EMBL/GenBank/DDBJ whole genome shotgun (WGS) entry which is preliminary data.</text>
</comment>
<dbReference type="GO" id="GO:0008202">
    <property type="term" value="P:steroid metabolic process"/>
    <property type="evidence" value="ECO:0007669"/>
    <property type="project" value="UniProtKB-ARBA"/>
</dbReference>
<dbReference type="SUPFAM" id="SSF56425">
    <property type="entry name" value="Succinate dehydrogenase/fumarate reductase flavoprotein, catalytic domain"/>
    <property type="match status" value="1"/>
</dbReference>
<sequence length="570" mass="60020">MTPASPDAPEDVFDVVVVGAGAGGLTAASTAAAQGCSVLLLEQADVVGGTTAISGGMVWIPANHKAAAAQRPDSLDAARTYLAETVPGTDRQRLETFITSGDAAIRDLEARTSLRLQPVVTYPDYYPDLPGATAGGRVLEPVPFDARSLGKAFALVRDPLPEFMLFGGMMISRQDIPHLRRMAKSPRSALHVAKLLFKYGLQRLGARRGTTLYLGNALVARLLKSALDLGVTVRTCNTVNRLEADANGRVAMLETRDASARLHRVRARRGVVLATGGISHDADLRRDFVPDSAGALTATVSAGDAPRGARLAMAIGAQLSAPTRDGAFWVPASTFTRADGSRGVYPHTVTDRAKPGLIAVDSNGQRFVNEAVSYHEFVRAQLAHANSAIPAWLICDSRFLWKYGLGKIKPFTASVSSDVQSGYLKRAKTLGELARQIGAPSTALEHTVAAFNKDAERGEDPAFGRGSNVYQRSLGDADQQPNPCVAPLKDGPFYAVAVQPADLGMSAGIVTDDQARVLATGGRPISGLYACGNDMASVMEGAYPGPGITLGPALTFGWLAGRHVASEPIA</sequence>
<keyword evidence="2" id="KW-0285">Flavoprotein</keyword>
<evidence type="ECO:0000259" key="5">
    <source>
        <dbReference type="Pfam" id="PF00890"/>
    </source>
</evidence>
<dbReference type="InterPro" id="IPR003953">
    <property type="entry name" value="FAD-dep_OxRdtase_2_FAD-bd"/>
</dbReference>
<accession>A0A161QM29</accession>
<dbReference type="SUPFAM" id="SSF51905">
    <property type="entry name" value="FAD/NAD(P)-binding domain"/>
    <property type="match status" value="1"/>
</dbReference>
<dbReference type="InterPro" id="IPR050315">
    <property type="entry name" value="FAD-oxidoreductase_2"/>
</dbReference>
<dbReference type="OrthoDB" id="3178130at2"/>
<protein>
    <submittedName>
        <fullName evidence="6">Succinate dehydrogenase</fullName>
    </submittedName>
</protein>
<keyword evidence="7" id="KW-1185">Reference proteome</keyword>
<reference evidence="6 7" key="1">
    <citation type="submission" date="2016-03" db="EMBL/GenBank/DDBJ databases">
        <title>Microsymbionts genomes from the relict species Vavilovia formosa (Stev.) Fed.</title>
        <authorList>
            <person name="Kopat V."/>
            <person name="Chirak E."/>
            <person name="Kimeklis A."/>
            <person name="Andronov E."/>
        </authorList>
    </citation>
    <scope>NUCLEOTIDE SEQUENCE [LARGE SCALE GENOMIC DNA]</scope>
    <source>
        <strain evidence="6 7">Vaf07</strain>
    </source>
</reference>
<dbReference type="InterPro" id="IPR036188">
    <property type="entry name" value="FAD/NAD-bd_sf"/>
</dbReference>
<proteinExistence type="predicted"/>
<evidence type="ECO:0000313" key="7">
    <source>
        <dbReference type="Proteomes" id="UP000076574"/>
    </source>
</evidence>
<dbReference type="Gene3D" id="3.50.50.60">
    <property type="entry name" value="FAD/NAD(P)-binding domain"/>
    <property type="match status" value="2"/>
</dbReference>
<dbReference type="AlphaFoldDB" id="A0A161QM29"/>
<organism evidence="6 7">
    <name type="scientific">Tardiphaga robiniae</name>
    <dbReference type="NCBI Taxonomy" id="943830"/>
    <lineage>
        <taxon>Bacteria</taxon>
        <taxon>Pseudomonadati</taxon>
        <taxon>Pseudomonadota</taxon>
        <taxon>Alphaproteobacteria</taxon>
        <taxon>Hyphomicrobiales</taxon>
        <taxon>Nitrobacteraceae</taxon>
        <taxon>Tardiphaga</taxon>
    </lineage>
</organism>
<keyword evidence="3" id="KW-0274">FAD</keyword>
<evidence type="ECO:0000256" key="4">
    <source>
        <dbReference type="ARBA" id="ARBA00023002"/>
    </source>
</evidence>
<dbReference type="RefSeq" id="WP_068737050.1">
    <property type="nucleotide sequence ID" value="NZ_LVYV01000053.1"/>
</dbReference>
<evidence type="ECO:0000256" key="3">
    <source>
        <dbReference type="ARBA" id="ARBA00022827"/>
    </source>
</evidence>
<dbReference type="Pfam" id="PF00890">
    <property type="entry name" value="FAD_binding_2"/>
    <property type="match status" value="1"/>
</dbReference>
<dbReference type="PRINTS" id="PR00411">
    <property type="entry name" value="PNDRDTASEI"/>
</dbReference>
<dbReference type="STRING" id="943830.A4A58_15010"/>
<gene>
    <name evidence="6" type="ORF">A4A58_15010</name>
</gene>
<dbReference type="PANTHER" id="PTHR43400">
    <property type="entry name" value="FUMARATE REDUCTASE"/>
    <property type="match status" value="1"/>
</dbReference>
<evidence type="ECO:0000256" key="2">
    <source>
        <dbReference type="ARBA" id="ARBA00022630"/>
    </source>
</evidence>
<dbReference type="PANTHER" id="PTHR43400:SF10">
    <property type="entry name" value="3-OXOSTEROID 1-DEHYDROGENASE"/>
    <property type="match status" value="1"/>
</dbReference>
<dbReference type="InterPro" id="IPR027477">
    <property type="entry name" value="Succ_DH/fumarate_Rdtase_cat_sf"/>
</dbReference>